<evidence type="ECO:0000256" key="1">
    <source>
        <dbReference type="SAM" id="MobiDB-lite"/>
    </source>
</evidence>
<dbReference type="EMBL" id="CP001804">
    <property type="protein sequence ID" value="ACY14403.1"/>
    <property type="molecule type" value="Genomic_DNA"/>
</dbReference>
<dbReference type="AlphaFoldDB" id="D0LYT3"/>
<dbReference type="RefSeq" id="WP_012827011.1">
    <property type="nucleotide sequence ID" value="NC_013440.1"/>
</dbReference>
<gene>
    <name evidence="2" type="ordered locus">Hoch_1855</name>
</gene>
<dbReference type="OrthoDB" id="5501995at2"/>
<dbReference type="HOGENOM" id="CLU_939760_0_0_7"/>
<evidence type="ECO:0000313" key="3">
    <source>
        <dbReference type="Proteomes" id="UP000001880"/>
    </source>
</evidence>
<dbReference type="Proteomes" id="UP000001880">
    <property type="component" value="Chromosome"/>
</dbReference>
<reference evidence="2 3" key="1">
    <citation type="journal article" date="2010" name="Stand. Genomic Sci.">
        <title>Complete genome sequence of Haliangium ochraceum type strain (SMP-2).</title>
        <authorList>
            <consortium name="US DOE Joint Genome Institute (JGI-PGF)"/>
            <person name="Ivanova N."/>
            <person name="Daum C."/>
            <person name="Lang E."/>
            <person name="Abt B."/>
            <person name="Kopitz M."/>
            <person name="Saunders E."/>
            <person name="Lapidus A."/>
            <person name="Lucas S."/>
            <person name="Glavina Del Rio T."/>
            <person name="Nolan M."/>
            <person name="Tice H."/>
            <person name="Copeland A."/>
            <person name="Cheng J.F."/>
            <person name="Chen F."/>
            <person name="Bruce D."/>
            <person name="Goodwin L."/>
            <person name="Pitluck S."/>
            <person name="Mavromatis K."/>
            <person name="Pati A."/>
            <person name="Mikhailova N."/>
            <person name="Chen A."/>
            <person name="Palaniappan K."/>
            <person name="Land M."/>
            <person name="Hauser L."/>
            <person name="Chang Y.J."/>
            <person name="Jeffries C.D."/>
            <person name="Detter J.C."/>
            <person name="Brettin T."/>
            <person name="Rohde M."/>
            <person name="Goker M."/>
            <person name="Bristow J."/>
            <person name="Markowitz V."/>
            <person name="Eisen J.A."/>
            <person name="Hugenholtz P."/>
            <person name="Kyrpides N.C."/>
            <person name="Klenk H.P."/>
        </authorList>
    </citation>
    <scope>NUCLEOTIDE SEQUENCE [LARGE SCALE GENOMIC DNA]</scope>
    <source>
        <strain evidence="3">DSM 14365 / CIP 107738 / JCM 11303 / AJ 13395 / SMP-2</strain>
    </source>
</reference>
<feature type="region of interest" description="Disordered" evidence="1">
    <location>
        <begin position="66"/>
        <end position="87"/>
    </location>
</feature>
<accession>D0LYT3</accession>
<organism evidence="2 3">
    <name type="scientific">Haliangium ochraceum (strain DSM 14365 / JCM 11303 / SMP-2)</name>
    <dbReference type="NCBI Taxonomy" id="502025"/>
    <lineage>
        <taxon>Bacteria</taxon>
        <taxon>Pseudomonadati</taxon>
        <taxon>Myxococcota</taxon>
        <taxon>Polyangia</taxon>
        <taxon>Haliangiales</taxon>
        <taxon>Kofleriaceae</taxon>
        <taxon>Haliangium</taxon>
    </lineage>
</organism>
<sequence length="313" mass="35502">MPALQTRERAITVTPADVEKEIVRLFGNPDQTGVVIRVHGAESSLTGRNEAFRELLDSLDMYEYNKPTQRSGNELPRPPGALETEADKDVVVKPPKLGDLIKALSVLGEPRLKRRVFEQILFTFGKHLVEPLGKILDTTPGGMLLSNMTAIRDNLMAWITRLKLTQETQEKLTSDLGAVLTDRYLAELADHEDKVQRPRVAELVKQILRVIGGTFERAFRKWTQHARTIADSVVRRMSSNMVLRESPVVIRDRIIEALEEYLWIETSTELSASVQELFQQPHFRGLVASPPDLKRSSYRQFAEACWDIISENC</sequence>
<dbReference type="KEGG" id="hoh:Hoch_1855"/>
<evidence type="ECO:0000313" key="2">
    <source>
        <dbReference type="EMBL" id="ACY14403.1"/>
    </source>
</evidence>
<dbReference type="eggNOG" id="ENOG5032NH9">
    <property type="taxonomic scope" value="Bacteria"/>
</dbReference>
<name>D0LYT3_HALO1</name>
<keyword evidence="3" id="KW-1185">Reference proteome</keyword>
<protein>
    <submittedName>
        <fullName evidence="2">Uncharacterized protein</fullName>
    </submittedName>
</protein>
<dbReference type="STRING" id="502025.Hoch_1855"/>
<proteinExistence type="predicted"/>